<feature type="region of interest" description="Disordered" evidence="1">
    <location>
        <begin position="801"/>
        <end position="910"/>
    </location>
</feature>
<feature type="domain" description="TFIIS central" evidence="2">
    <location>
        <begin position="216"/>
        <end position="465"/>
    </location>
</feature>
<dbReference type="InterPro" id="IPR036575">
    <property type="entry name" value="TFIIS_cen_dom_sf"/>
</dbReference>
<feature type="region of interest" description="Disordered" evidence="1">
    <location>
        <begin position="118"/>
        <end position="214"/>
    </location>
</feature>
<organism evidence="3 4">
    <name type="scientific">Lithospermum erythrorhizon</name>
    <name type="common">Purple gromwell</name>
    <name type="synonym">Lithospermum officinale var. erythrorhizon</name>
    <dbReference type="NCBI Taxonomy" id="34254"/>
    <lineage>
        <taxon>Eukaryota</taxon>
        <taxon>Viridiplantae</taxon>
        <taxon>Streptophyta</taxon>
        <taxon>Embryophyta</taxon>
        <taxon>Tracheophyta</taxon>
        <taxon>Spermatophyta</taxon>
        <taxon>Magnoliopsida</taxon>
        <taxon>eudicotyledons</taxon>
        <taxon>Gunneridae</taxon>
        <taxon>Pentapetalae</taxon>
        <taxon>asterids</taxon>
        <taxon>lamiids</taxon>
        <taxon>Boraginales</taxon>
        <taxon>Boraginaceae</taxon>
        <taxon>Boraginoideae</taxon>
        <taxon>Lithospermeae</taxon>
        <taxon>Lithospermum</taxon>
    </lineage>
</organism>
<dbReference type="CDD" id="cd21538">
    <property type="entry name" value="SPOC_TFIIS"/>
    <property type="match status" value="1"/>
</dbReference>
<feature type="region of interest" description="Disordered" evidence="1">
    <location>
        <begin position="482"/>
        <end position="529"/>
    </location>
</feature>
<feature type="compositionally biased region" description="Polar residues" evidence="1">
    <location>
        <begin position="924"/>
        <end position="935"/>
    </location>
</feature>
<feature type="compositionally biased region" description="Basic residues" evidence="1">
    <location>
        <begin position="816"/>
        <end position="825"/>
    </location>
</feature>
<proteinExistence type="predicted"/>
<protein>
    <submittedName>
        <fullName evidence="3">General transcription factor</fullName>
    </submittedName>
</protein>
<dbReference type="Proteomes" id="UP001454036">
    <property type="component" value="Unassembled WGS sequence"/>
</dbReference>
<dbReference type="InterPro" id="IPR012921">
    <property type="entry name" value="SPOC_C"/>
</dbReference>
<accession>A0AAV3PIH7</accession>
<reference evidence="3 4" key="1">
    <citation type="submission" date="2024-01" db="EMBL/GenBank/DDBJ databases">
        <title>The complete chloroplast genome sequence of Lithospermum erythrorhizon: insights into the phylogenetic relationship among Boraginaceae species and the maternal lineages of purple gromwells.</title>
        <authorList>
            <person name="Okada T."/>
            <person name="Watanabe K."/>
        </authorList>
    </citation>
    <scope>NUCLEOTIDE SEQUENCE [LARGE SCALE GENOMIC DNA]</scope>
</reference>
<name>A0AAV3PIH7_LITER</name>
<evidence type="ECO:0000259" key="2">
    <source>
        <dbReference type="PROSITE" id="PS51321"/>
    </source>
</evidence>
<keyword evidence="4" id="KW-1185">Reference proteome</keyword>
<feature type="compositionally biased region" description="Polar residues" evidence="1">
    <location>
        <begin position="135"/>
        <end position="145"/>
    </location>
</feature>
<feature type="compositionally biased region" description="Polar residues" evidence="1">
    <location>
        <begin position="201"/>
        <end position="212"/>
    </location>
</feature>
<dbReference type="InterPro" id="IPR003618">
    <property type="entry name" value="TFIIS_cen_dom"/>
</dbReference>
<sequence length="1054" mass="116824">MLQQFSVGDRQMVEIHVSEELEMPVSDVQTVMRTHPPMSQELHESTVPDGQLRSIESLVHNSISENAVKSNCQTMQVDPELGFHDSLQFVTNYRSGEAGAYSSAPIPSLPAKRKAEMETLNTRSGSLQPPVPNKRVTQMLSTSTPGGLLQPLGTNKKGAQMQSTLSSSTTQTKTANKKVGRNDSSKSNSHRVQTPKGRTIPITSNSKFSGESSEAVRSKMRESLASALELACPNHERSANEEINATDQISGMSQPPLSDMSVSYVASDKFENIQSYSSGEIADKPSGGQGSSTLLPSGDYAEESDCFKDFQLANEDVSYTDDFKDELLQGHGLTWAWEMDMDSSGMGEVLDVANNVVAHEDVDGDECEEMRKSPLDLAHEIEGELFKLYGGVNKKYKEKGRSLLFNLKDRSNPELRERVMSGVISPERLCSMSAEELASKELSEWRMAKAEELAQMVVLPDTDVNMRRFVKKTHKGEYQVEREDDISAEVKEEERSSRIPKEYDTKDKDTVPKSGQETHDTSGRLIIPNDGTDLMQGMIVDEMKDADFLPPIVSLDEFMESLDSEPPFKDLPVDAGRTMNPLEKGNVEAGNKVVSADVLPNFPVDEVSEKTEKEVKKHRDQIDQPTADKSKLSPVVPKIVASESMPAVEYLWQGSLKLSISSSVMVLGTFKSGEKTSTKEWPISLEVKGRVRLDPFKKFLKDLPKSRSRALMVVHFSLKDSTSEDEKAKLSEAAESYISDERLGFAEPTSEAELYLCPPKSRIANMLIEHVNKDIAEILNSTENGLIGIVVWRKAHLSSSTISTNSTSHHKDALKRQHSSSKRHHEKDVNVSRNSMAKGLLPQPSPKPPPPKEDGDDDIPPGFGPGMTKDDDDLPEFNFPGSVGHSENHFPSHKPSMGPSVVNPSRQPPLRRPVEEIRQLIQKYGQTTETPSRDTGSVALGLEPWEDDDDDDIPEWRPQLPNHNHPQQVHSTLSQQYLQRNVAVPNSPMPLQFQGGGHNIAQSWQQGQRYAQPGVPENVNIRNAVVPGQQQYRLPAQGAHLPDWQHGIPRSRAL</sequence>
<dbReference type="SMART" id="SM00510">
    <property type="entry name" value="TFS2M"/>
    <property type="match status" value="1"/>
</dbReference>
<dbReference type="EMBL" id="BAABME010001709">
    <property type="protein sequence ID" value="GAA0151065.1"/>
    <property type="molecule type" value="Genomic_DNA"/>
</dbReference>
<dbReference type="PANTHER" id="PTHR11477">
    <property type="entry name" value="TRANSCRIPTION FACTOR S-II ZINC FINGER DOMAIN-CONTAINING PROTEIN"/>
    <property type="match status" value="1"/>
</dbReference>
<feature type="region of interest" description="Disordered" evidence="1">
    <location>
        <begin position="278"/>
        <end position="298"/>
    </location>
</feature>
<evidence type="ECO:0000256" key="1">
    <source>
        <dbReference type="SAM" id="MobiDB-lite"/>
    </source>
</evidence>
<gene>
    <name evidence="3" type="ORF">LIER_09864</name>
</gene>
<comment type="caution">
    <text evidence="3">The sequence shown here is derived from an EMBL/GenBank/DDBJ whole genome shotgun (WGS) entry which is preliminary data.</text>
</comment>
<feature type="compositionally biased region" description="Basic and acidic residues" evidence="1">
    <location>
        <begin position="488"/>
        <end position="522"/>
    </location>
</feature>
<feature type="region of interest" description="Disordered" evidence="1">
    <location>
        <begin position="924"/>
        <end position="950"/>
    </location>
</feature>
<evidence type="ECO:0000313" key="3">
    <source>
        <dbReference type="EMBL" id="GAA0151065.1"/>
    </source>
</evidence>
<dbReference type="GO" id="GO:0006351">
    <property type="term" value="P:DNA-templated transcription"/>
    <property type="evidence" value="ECO:0007669"/>
    <property type="project" value="InterPro"/>
</dbReference>
<dbReference type="SUPFAM" id="SSF46942">
    <property type="entry name" value="Elongation factor TFIIS domain 2"/>
    <property type="match status" value="1"/>
</dbReference>
<evidence type="ECO:0000313" key="4">
    <source>
        <dbReference type="Proteomes" id="UP001454036"/>
    </source>
</evidence>
<dbReference type="Pfam" id="PF07744">
    <property type="entry name" value="SPOC"/>
    <property type="match status" value="1"/>
</dbReference>
<dbReference type="Pfam" id="PF07500">
    <property type="entry name" value="TFIIS_M"/>
    <property type="match status" value="1"/>
</dbReference>
<dbReference type="PROSITE" id="PS51321">
    <property type="entry name" value="TFIIS_CENTRAL"/>
    <property type="match status" value="1"/>
</dbReference>
<dbReference type="GO" id="GO:0005634">
    <property type="term" value="C:nucleus"/>
    <property type="evidence" value="ECO:0007669"/>
    <property type="project" value="TreeGrafter"/>
</dbReference>
<dbReference type="PANTHER" id="PTHR11477:SF20">
    <property type="entry name" value="SPOC DOMAIN _ TRANSCRIPTION ELONGATION FACTOR S-II PROTEIN"/>
    <property type="match status" value="1"/>
</dbReference>
<dbReference type="AlphaFoldDB" id="A0AAV3PIH7"/>
<feature type="compositionally biased region" description="Low complexity" evidence="1">
    <location>
        <begin position="162"/>
        <end position="172"/>
    </location>
</feature>
<dbReference type="Gene3D" id="1.10.472.30">
    <property type="entry name" value="Transcription elongation factor S-II, central domain"/>
    <property type="match status" value="1"/>
</dbReference>